<feature type="transmembrane region" description="Helical" evidence="2">
    <location>
        <begin position="12"/>
        <end position="32"/>
    </location>
</feature>
<dbReference type="Proteomes" id="UP000265100">
    <property type="component" value="Chromosome 3"/>
</dbReference>
<keyword evidence="5" id="KW-1185">Reference proteome</keyword>
<protein>
    <recommendedName>
        <fullName evidence="3">C-type lectin domain-containing protein</fullName>
    </recommendedName>
</protein>
<evidence type="ECO:0000259" key="3">
    <source>
        <dbReference type="PROSITE" id="PS50041"/>
    </source>
</evidence>
<keyword evidence="2" id="KW-1133">Transmembrane helix</keyword>
<keyword evidence="2" id="KW-0472">Membrane</keyword>
<accession>A0AAX7VNM8</accession>
<dbReference type="GeneTree" id="ENSGT00940000169208"/>
<dbReference type="InterPro" id="IPR001304">
    <property type="entry name" value="C-type_lectin-like"/>
</dbReference>
<dbReference type="PRINTS" id="PR00356">
    <property type="entry name" value="ANTIFREEZEII"/>
</dbReference>
<reference evidence="4" key="3">
    <citation type="submission" date="2025-09" db="UniProtKB">
        <authorList>
            <consortium name="Ensembl"/>
        </authorList>
    </citation>
    <scope>IDENTIFICATION</scope>
</reference>
<dbReference type="Ensembl" id="ENSACLT00000071196.1">
    <property type="protein sequence ID" value="ENSACLP00000083370.1"/>
    <property type="gene ID" value="ENSACLG00000016177.2"/>
</dbReference>
<feature type="domain" description="C-type lectin" evidence="3">
    <location>
        <begin position="93"/>
        <end position="206"/>
    </location>
</feature>
<evidence type="ECO:0000313" key="5">
    <source>
        <dbReference type="Proteomes" id="UP000265100"/>
    </source>
</evidence>
<proteinExistence type="predicted"/>
<evidence type="ECO:0000313" key="4">
    <source>
        <dbReference type="Ensembl" id="ENSACLP00000083370.1"/>
    </source>
</evidence>
<organism evidence="4 5">
    <name type="scientific">Astatotilapia calliptera</name>
    <name type="common">Eastern happy</name>
    <name type="synonym">Chromis callipterus</name>
    <dbReference type="NCBI Taxonomy" id="8154"/>
    <lineage>
        <taxon>Eukaryota</taxon>
        <taxon>Metazoa</taxon>
        <taxon>Chordata</taxon>
        <taxon>Craniata</taxon>
        <taxon>Vertebrata</taxon>
        <taxon>Euteleostomi</taxon>
        <taxon>Actinopterygii</taxon>
        <taxon>Neopterygii</taxon>
        <taxon>Teleostei</taxon>
        <taxon>Neoteleostei</taxon>
        <taxon>Acanthomorphata</taxon>
        <taxon>Ovalentaria</taxon>
        <taxon>Cichlomorphae</taxon>
        <taxon>Cichliformes</taxon>
        <taxon>Cichlidae</taxon>
        <taxon>African cichlids</taxon>
        <taxon>Pseudocrenilabrinae</taxon>
        <taxon>Haplochromini</taxon>
        <taxon>Astatotilapia</taxon>
    </lineage>
</organism>
<dbReference type="SMART" id="SM00034">
    <property type="entry name" value="CLECT"/>
    <property type="match status" value="1"/>
</dbReference>
<dbReference type="AlphaFoldDB" id="A0AAX7VNM8"/>
<evidence type="ECO:0000256" key="2">
    <source>
        <dbReference type="SAM" id="Phobius"/>
    </source>
</evidence>
<dbReference type="CDD" id="cd00037">
    <property type="entry name" value="CLECT"/>
    <property type="match status" value="1"/>
</dbReference>
<dbReference type="InterPro" id="IPR016186">
    <property type="entry name" value="C-type_lectin-like/link_sf"/>
</dbReference>
<dbReference type="PROSITE" id="PS50041">
    <property type="entry name" value="C_TYPE_LECTIN_2"/>
    <property type="match status" value="1"/>
</dbReference>
<keyword evidence="2" id="KW-0812">Transmembrane</keyword>
<reference evidence="4" key="1">
    <citation type="submission" date="2018-05" db="EMBL/GenBank/DDBJ databases">
        <authorList>
            <person name="Datahose"/>
        </authorList>
    </citation>
    <scope>NUCLEOTIDE SEQUENCE</scope>
</reference>
<evidence type="ECO:0000256" key="1">
    <source>
        <dbReference type="ARBA" id="ARBA00023157"/>
    </source>
</evidence>
<keyword evidence="1" id="KW-1015">Disulfide bond</keyword>
<dbReference type="Pfam" id="PF00059">
    <property type="entry name" value="Lectin_C"/>
    <property type="match status" value="1"/>
</dbReference>
<dbReference type="InterPro" id="IPR016187">
    <property type="entry name" value="CTDL_fold"/>
</dbReference>
<dbReference type="InterPro" id="IPR018378">
    <property type="entry name" value="C-type_lectin_CS"/>
</dbReference>
<dbReference type="InterPro" id="IPR002353">
    <property type="entry name" value="AntifreezeII"/>
</dbReference>
<name>A0AAX7VNM8_ASTCA</name>
<dbReference type="InterPro" id="IPR050111">
    <property type="entry name" value="C-type_lectin/snaclec_domain"/>
</dbReference>
<reference evidence="4" key="2">
    <citation type="submission" date="2025-08" db="UniProtKB">
        <authorList>
            <consortium name="Ensembl"/>
        </authorList>
    </citation>
    <scope>IDENTIFICATION</scope>
</reference>
<dbReference type="PANTHER" id="PTHR22803">
    <property type="entry name" value="MANNOSE, PHOSPHOLIPASE, LECTIN RECEPTOR RELATED"/>
    <property type="match status" value="1"/>
</dbReference>
<dbReference type="PROSITE" id="PS00615">
    <property type="entry name" value="C_TYPE_LECTIN_1"/>
    <property type="match status" value="1"/>
</dbReference>
<dbReference type="Gene3D" id="3.10.100.10">
    <property type="entry name" value="Mannose-Binding Protein A, subunit A"/>
    <property type="match status" value="1"/>
</dbReference>
<sequence length="214" mass="24582">MKRNRKYSTKGIQLVFFCPVFNELLFILYLFCSKILKITMKLLTVSALLCAMVALTTAAEARDEVEGLMPPAKSHVVKRSPRSPCCPGGWTKYGHRCFFFNSTVASWADAEKSCKSMRAHLASVRNINEYREIQRLTGKKESWIGGTDTSEEGEWLWSDETCFTYKKWCFREPNNDRNQDCLQINRGVFKCWDDMWCDAHLPSVCAKNISSFLG</sequence>
<dbReference type="SUPFAM" id="SSF56436">
    <property type="entry name" value="C-type lectin-like"/>
    <property type="match status" value="1"/>
</dbReference>